<evidence type="ECO:0000256" key="2">
    <source>
        <dbReference type="SAM" id="MobiDB-lite"/>
    </source>
</evidence>
<keyword evidence="3" id="KW-0472">Membrane</keyword>
<protein>
    <recommendedName>
        <fullName evidence="6">Transmembrane protein 231</fullName>
    </recommendedName>
</protein>
<accession>A0AAD3CGS9</accession>
<evidence type="ECO:0000256" key="1">
    <source>
        <dbReference type="SAM" id="Coils"/>
    </source>
</evidence>
<proteinExistence type="predicted"/>
<feature type="coiled-coil region" evidence="1">
    <location>
        <begin position="24"/>
        <end position="51"/>
    </location>
</feature>
<keyword evidence="1" id="KW-0175">Coiled coil</keyword>
<dbReference type="AlphaFoldDB" id="A0AAD3CGS9"/>
<feature type="transmembrane region" description="Helical" evidence="3">
    <location>
        <begin position="293"/>
        <end position="313"/>
    </location>
</feature>
<keyword evidence="5" id="KW-1185">Reference proteome</keyword>
<comment type="caution">
    <text evidence="4">The sequence shown here is derived from an EMBL/GenBank/DDBJ whole genome shotgun (WGS) entry which is preliminary data.</text>
</comment>
<organism evidence="4 5">
    <name type="scientific">Chaetoceros tenuissimus</name>
    <dbReference type="NCBI Taxonomy" id="426638"/>
    <lineage>
        <taxon>Eukaryota</taxon>
        <taxon>Sar</taxon>
        <taxon>Stramenopiles</taxon>
        <taxon>Ochrophyta</taxon>
        <taxon>Bacillariophyta</taxon>
        <taxon>Coscinodiscophyceae</taxon>
        <taxon>Chaetocerotophycidae</taxon>
        <taxon>Chaetocerotales</taxon>
        <taxon>Chaetocerotaceae</taxon>
        <taxon>Chaetoceros</taxon>
    </lineage>
</organism>
<feature type="region of interest" description="Disordered" evidence="2">
    <location>
        <begin position="336"/>
        <end position="427"/>
    </location>
</feature>
<evidence type="ECO:0000256" key="3">
    <source>
        <dbReference type="SAM" id="Phobius"/>
    </source>
</evidence>
<dbReference type="Proteomes" id="UP001054902">
    <property type="component" value="Unassembled WGS sequence"/>
</dbReference>
<evidence type="ECO:0000313" key="4">
    <source>
        <dbReference type="EMBL" id="GFH44541.1"/>
    </source>
</evidence>
<name>A0AAD3CGS9_9STRA</name>
<evidence type="ECO:0008006" key="6">
    <source>
        <dbReference type="Google" id="ProtNLM"/>
    </source>
</evidence>
<reference evidence="4 5" key="1">
    <citation type="journal article" date="2021" name="Sci. Rep.">
        <title>The genome of the diatom Chaetoceros tenuissimus carries an ancient integrated fragment of an extant virus.</title>
        <authorList>
            <person name="Hongo Y."/>
            <person name="Kimura K."/>
            <person name="Takaki Y."/>
            <person name="Yoshida Y."/>
            <person name="Baba S."/>
            <person name="Kobayashi G."/>
            <person name="Nagasaki K."/>
            <person name="Hano T."/>
            <person name="Tomaru Y."/>
        </authorList>
    </citation>
    <scope>NUCLEOTIDE SEQUENCE [LARGE SCALE GENOMIC DNA]</scope>
    <source>
        <strain evidence="4 5">NIES-3715</strain>
    </source>
</reference>
<feature type="compositionally biased region" description="Basic and acidic residues" evidence="2">
    <location>
        <begin position="418"/>
        <end position="427"/>
    </location>
</feature>
<sequence>MFSMPNLPKFMQEPSAKQRQILEKLHLDNKLKSLQEKMNSLENQSQSISTKIWPPNKIKNAEDRSKAHILYAILMILFLCWTMDEFLKRIISSIKKPVYESTFEKESLNFPVVTICGSEFMTRAHTFTNSGCLFYNHEEPGNSVPCNSKVVEELYWNEILTDYSPPCVVFNAEAQVKTVPDVKVGLDVWVSGTFQQSNSNDDLWADLTTYSVFLSETDLDDPSQKDPGFFVTNTMTNGFSGYRVNKAVNTGASSVFSATVHSQVPGGNSLELLFDVNDDVQYLVRANPWADSYLIFGAIVGVYALMNVIYRLFRDNVFKWHNKSSLNKEEMSDLVLEEDEEEAAPSKTKSEKRKFNAEDQVPINTMDKNEKMDMDSIVEGDDESESSKQSSSDDDTAMSTPPRKSSFKFKRGGNTIVAEKDEAEEKL</sequence>
<gene>
    <name evidence="4" type="ORF">CTEN210_01015</name>
</gene>
<keyword evidence="3" id="KW-1133">Transmembrane helix</keyword>
<evidence type="ECO:0000313" key="5">
    <source>
        <dbReference type="Proteomes" id="UP001054902"/>
    </source>
</evidence>
<dbReference type="EMBL" id="BLLK01000020">
    <property type="protein sequence ID" value="GFH44541.1"/>
    <property type="molecule type" value="Genomic_DNA"/>
</dbReference>
<keyword evidence="3" id="KW-0812">Transmembrane</keyword>